<gene>
    <name evidence="2" type="ORF">O181_003141</name>
</gene>
<evidence type="ECO:0000256" key="1">
    <source>
        <dbReference type="SAM" id="MobiDB-lite"/>
    </source>
</evidence>
<dbReference type="AlphaFoldDB" id="A0A9Q3BD98"/>
<sequence length="155" mass="17923">MSGTMVHKRILRRCGGDLEHAIRSRCIENCYKEEYINAIEDITTRTKTGRNWYKSPMENKISGKPISRLNKPQKRSLLKCHKCESTSNLANTFPKKTRINEIEMKKAEDTKETNDLSLRKSDSEPSEEEEVSDKSSIENINVSFDVTEVHNNFLQ</sequence>
<protein>
    <submittedName>
        <fullName evidence="2">Uncharacterized protein</fullName>
    </submittedName>
</protein>
<feature type="region of interest" description="Disordered" evidence="1">
    <location>
        <begin position="94"/>
        <end position="136"/>
    </location>
</feature>
<feature type="compositionally biased region" description="Basic and acidic residues" evidence="1">
    <location>
        <begin position="98"/>
        <end position="123"/>
    </location>
</feature>
<comment type="caution">
    <text evidence="2">The sequence shown here is derived from an EMBL/GenBank/DDBJ whole genome shotgun (WGS) entry which is preliminary data.</text>
</comment>
<organism evidence="2 3">
    <name type="scientific">Austropuccinia psidii MF-1</name>
    <dbReference type="NCBI Taxonomy" id="1389203"/>
    <lineage>
        <taxon>Eukaryota</taxon>
        <taxon>Fungi</taxon>
        <taxon>Dikarya</taxon>
        <taxon>Basidiomycota</taxon>
        <taxon>Pucciniomycotina</taxon>
        <taxon>Pucciniomycetes</taxon>
        <taxon>Pucciniales</taxon>
        <taxon>Sphaerophragmiaceae</taxon>
        <taxon>Austropuccinia</taxon>
    </lineage>
</organism>
<dbReference type="Proteomes" id="UP000765509">
    <property type="component" value="Unassembled WGS sequence"/>
</dbReference>
<evidence type="ECO:0000313" key="3">
    <source>
        <dbReference type="Proteomes" id="UP000765509"/>
    </source>
</evidence>
<evidence type="ECO:0000313" key="2">
    <source>
        <dbReference type="EMBL" id="MBW0463426.1"/>
    </source>
</evidence>
<reference evidence="2" key="1">
    <citation type="submission" date="2021-03" db="EMBL/GenBank/DDBJ databases">
        <title>Draft genome sequence of rust myrtle Austropuccinia psidii MF-1, a brazilian biotype.</title>
        <authorList>
            <person name="Quecine M.C."/>
            <person name="Pachon D.M.R."/>
            <person name="Bonatelli M.L."/>
            <person name="Correr F.H."/>
            <person name="Franceschini L.M."/>
            <person name="Leite T.F."/>
            <person name="Margarido G.R.A."/>
            <person name="Almeida C.A."/>
            <person name="Ferrarezi J.A."/>
            <person name="Labate C.A."/>
        </authorList>
    </citation>
    <scope>NUCLEOTIDE SEQUENCE</scope>
    <source>
        <strain evidence="2">MF-1</strain>
    </source>
</reference>
<name>A0A9Q3BD98_9BASI</name>
<accession>A0A9Q3BD98</accession>
<proteinExistence type="predicted"/>
<keyword evidence="3" id="KW-1185">Reference proteome</keyword>
<dbReference type="EMBL" id="AVOT02000550">
    <property type="protein sequence ID" value="MBW0463426.1"/>
    <property type="molecule type" value="Genomic_DNA"/>
</dbReference>